<keyword evidence="1" id="KW-0805">Transcription regulation</keyword>
<protein>
    <submittedName>
        <fullName evidence="5">AraC family transcriptional regulator</fullName>
    </submittedName>
</protein>
<dbReference type="InterPro" id="IPR018060">
    <property type="entry name" value="HTH_AraC"/>
</dbReference>
<keyword evidence="3" id="KW-0804">Transcription</keyword>
<dbReference type="PANTHER" id="PTHR46796:SF6">
    <property type="entry name" value="ARAC SUBFAMILY"/>
    <property type="match status" value="1"/>
</dbReference>
<feature type="domain" description="HTH araC/xylS-type" evidence="4">
    <location>
        <begin position="209"/>
        <end position="307"/>
    </location>
</feature>
<dbReference type="PROSITE" id="PS00041">
    <property type="entry name" value="HTH_ARAC_FAMILY_1"/>
    <property type="match status" value="1"/>
</dbReference>
<proteinExistence type="predicted"/>
<dbReference type="InterPro" id="IPR050204">
    <property type="entry name" value="AraC_XylS_family_regulators"/>
</dbReference>
<evidence type="ECO:0000259" key="4">
    <source>
        <dbReference type="PROSITE" id="PS01124"/>
    </source>
</evidence>
<comment type="caution">
    <text evidence="5">The sequence shown here is derived from an EMBL/GenBank/DDBJ whole genome shotgun (WGS) entry which is preliminary data.</text>
</comment>
<dbReference type="InterPro" id="IPR009057">
    <property type="entry name" value="Homeodomain-like_sf"/>
</dbReference>
<keyword evidence="6" id="KW-1185">Reference proteome</keyword>
<dbReference type="InterPro" id="IPR020449">
    <property type="entry name" value="Tscrpt_reg_AraC-type_HTH"/>
</dbReference>
<name>A0A4Q0MB00_9HYPH</name>
<reference evidence="5 6" key="1">
    <citation type="submission" date="2018-12" db="EMBL/GenBank/DDBJ databases">
        <title>bacterium Hansschlegelia zhihuaiae S113.</title>
        <authorList>
            <person name="He J."/>
        </authorList>
    </citation>
    <scope>NUCLEOTIDE SEQUENCE [LARGE SCALE GENOMIC DNA]</scope>
    <source>
        <strain evidence="5 6">S 113</strain>
    </source>
</reference>
<organism evidence="5 6">
    <name type="scientific">Hansschlegelia zhihuaiae</name>
    <dbReference type="NCBI Taxonomy" id="405005"/>
    <lineage>
        <taxon>Bacteria</taxon>
        <taxon>Pseudomonadati</taxon>
        <taxon>Pseudomonadota</taxon>
        <taxon>Alphaproteobacteria</taxon>
        <taxon>Hyphomicrobiales</taxon>
        <taxon>Methylopilaceae</taxon>
        <taxon>Hansschlegelia</taxon>
    </lineage>
</organism>
<evidence type="ECO:0000313" key="5">
    <source>
        <dbReference type="EMBL" id="RXF69966.1"/>
    </source>
</evidence>
<dbReference type="OrthoDB" id="9806208at2"/>
<accession>A0A4Q0MB00</accession>
<sequence>MIAMPSTELIPAAVQRRVAIFRNGEIQTFVPGSEHFLSAATPAWAGFPLEEGAGTLEPTKRAMAIKTVLVVGGKQHGEVRWFFRGSSHHERMSAGAIFLLRAGVEIVEVSRTQAYNRTGLLLDTDRLTKLYPMTGVGESQGLVPTVFSQNRQVADIVRLMRAEIKAGCPNGPLYAESLSIALVGLLRAKYSATCPPIVDHRSLSPKETERILDYISEHLSDNLSVTRLADLVQLSPDHFSRVFKTTFGTGPYQFVLLQRVEKAKIIMRNPERDLVDIAVTLGFSSHTHFSRIFRKLTGLSPSKYRRLC</sequence>
<dbReference type="Pfam" id="PF12833">
    <property type="entry name" value="HTH_18"/>
    <property type="match status" value="1"/>
</dbReference>
<dbReference type="Proteomes" id="UP000289708">
    <property type="component" value="Unassembled WGS sequence"/>
</dbReference>
<evidence type="ECO:0000256" key="2">
    <source>
        <dbReference type="ARBA" id="ARBA00023125"/>
    </source>
</evidence>
<dbReference type="SUPFAM" id="SSF46689">
    <property type="entry name" value="Homeodomain-like"/>
    <property type="match status" value="2"/>
</dbReference>
<keyword evidence="2" id="KW-0238">DNA-binding</keyword>
<evidence type="ECO:0000256" key="1">
    <source>
        <dbReference type="ARBA" id="ARBA00023015"/>
    </source>
</evidence>
<evidence type="ECO:0000256" key="3">
    <source>
        <dbReference type="ARBA" id="ARBA00023163"/>
    </source>
</evidence>
<dbReference type="EMBL" id="RYFI01000019">
    <property type="protein sequence ID" value="RXF69966.1"/>
    <property type="molecule type" value="Genomic_DNA"/>
</dbReference>
<dbReference type="SMART" id="SM00342">
    <property type="entry name" value="HTH_ARAC"/>
    <property type="match status" value="1"/>
</dbReference>
<dbReference type="PRINTS" id="PR00032">
    <property type="entry name" value="HTHARAC"/>
</dbReference>
<dbReference type="Gene3D" id="1.10.10.60">
    <property type="entry name" value="Homeodomain-like"/>
    <property type="match status" value="2"/>
</dbReference>
<gene>
    <name evidence="5" type="ORF">EK403_17720</name>
</gene>
<dbReference type="GO" id="GO:0003700">
    <property type="term" value="F:DNA-binding transcription factor activity"/>
    <property type="evidence" value="ECO:0007669"/>
    <property type="project" value="InterPro"/>
</dbReference>
<dbReference type="PROSITE" id="PS01124">
    <property type="entry name" value="HTH_ARAC_FAMILY_2"/>
    <property type="match status" value="1"/>
</dbReference>
<dbReference type="InterPro" id="IPR018062">
    <property type="entry name" value="HTH_AraC-typ_CS"/>
</dbReference>
<dbReference type="GO" id="GO:0043565">
    <property type="term" value="F:sequence-specific DNA binding"/>
    <property type="evidence" value="ECO:0007669"/>
    <property type="project" value="InterPro"/>
</dbReference>
<evidence type="ECO:0000313" key="6">
    <source>
        <dbReference type="Proteomes" id="UP000289708"/>
    </source>
</evidence>
<dbReference type="PANTHER" id="PTHR46796">
    <property type="entry name" value="HTH-TYPE TRANSCRIPTIONAL ACTIVATOR RHAS-RELATED"/>
    <property type="match status" value="1"/>
</dbReference>
<dbReference type="AlphaFoldDB" id="A0A4Q0MB00"/>